<dbReference type="Gene3D" id="3.20.20.140">
    <property type="entry name" value="Metal-dependent hydrolases"/>
    <property type="match status" value="1"/>
</dbReference>
<accession>A0ABW9FDB0</accession>
<comment type="caution">
    <text evidence="2">The sequence shown here is derived from an EMBL/GenBank/DDBJ whole genome shotgun (WGS) entry which is preliminary data.</text>
</comment>
<dbReference type="RefSeq" id="WP_420163638.1">
    <property type="nucleotide sequence ID" value="NZ_JBDLNV010000002.1"/>
</dbReference>
<dbReference type="InterPro" id="IPR006680">
    <property type="entry name" value="Amidohydro-rel"/>
</dbReference>
<feature type="domain" description="Amidohydrolase-related" evidence="1">
    <location>
        <begin position="208"/>
        <end position="370"/>
    </location>
</feature>
<sequence length="378" mass="40427">MVDLLPLVDHHCHGVVRERLDRAAFESLLCEAAAPGRWHGRLFDTQVGFAVRRLCAPVLGLEAHAAPDEYLDRRAELGVDEVTRRLLAAAGIAEFLVDTGFLQGALTTPDELAAFSGGAAHEVVRLESVAEDVISGHNAAAFAPTCRARLVAASRTAIAFKSIAAYRVGLGLEADRPSDAAVFTAAARWSAEVAAGKPVRLHDETLVRFLIWTAVDLGLPIQFHVGLGDADTDLHRADPLLLMPLLRATADRNVPIMLLHNYPFHRHAGYLAQVFDHVFVDVGLALQNVGGGGAARVLAELLELAPIGSVLFSTDGCGLPELFHVAAVRFRRALAVVLDAESAEGNWSRADARRAARMIAGGNAHRAYRLGPSAPPTD</sequence>
<dbReference type="PANTHER" id="PTHR43383">
    <property type="entry name" value="NODULIN 6"/>
    <property type="match status" value="1"/>
</dbReference>
<name>A0ABW9FDB0_9NOCA</name>
<dbReference type="PANTHER" id="PTHR43383:SF2">
    <property type="entry name" value="AMIDOHYDROLASE 2 FAMILY PROTEIN"/>
    <property type="match status" value="1"/>
</dbReference>
<evidence type="ECO:0000313" key="3">
    <source>
        <dbReference type="Proteomes" id="UP001629745"/>
    </source>
</evidence>
<gene>
    <name evidence="2" type="ORF">ABEU20_001634</name>
</gene>
<protein>
    <submittedName>
        <fullName evidence="2">Amidohydrolase family protein</fullName>
    </submittedName>
</protein>
<dbReference type="Pfam" id="PF04909">
    <property type="entry name" value="Amidohydro_2"/>
    <property type="match status" value="1"/>
</dbReference>
<evidence type="ECO:0000313" key="2">
    <source>
        <dbReference type="EMBL" id="MFM1723073.1"/>
    </source>
</evidence>
<proteinExistence type="predicted"/>
<dbReference type="Proteomes" id="UP001629745">
    <property type="component" value="Unassembled WGS sequence"/>
</dbReference>
<reference evidence="2 3" key="1">
    <citation type="submission" date="2023-11" db="EMBL/GenBank/DDBJ databases">
        <authorList>
            <person name="Val-Calvo J."/>
            <person name="Scortti M."/>
            <person name="Vazquez-Boland J."/>
        </authorList>
    </citation>
    <scope>NUCLEOTIDE SEQUENCE [LARGE SCALE GENOMIC DNA]</scope>
    <source>
        <strain evidence="2 3">PAM 2766</strain>
    </source>
</reference>
<organism evidence="2 3">
    <name type="scientific">Rhodococcus parequi</name>
    <dbReference type="NCBI Taxonomy" id="3137122"/>
    <lineage>
        <taxon>Bacteria</taxon>
        <taxon>Bacillati</taxon>
        <taxon>Actinomycetota</taxon>
        <taxon>Actinomycetes</taxon>
        <taxon>Mycobacteriales</taxon>
        <taxon>Nocardiaceae</taxon>
        <taxon>Rhodococcus</taxon>
    </lineage>
</organism>
<keyword evidence="3" id="KW-1185">Reference proteome</keyword>
<dbReference type="SUPFAM" id="SSF51556">
    <property type="entry name" value="Metallo-dependent hydrolases"/>
    <property type="match status" value="1"/>
</dbReference>
<dbReference type="InterPro" id="IPR032466">
    <property type="entry name" value="Metal_Hydrolase"/>
</dbReference>
<dbReference type="EMBL" id="JBDLNV010000002">
    <property type="protein sequence ID" value="MFM1723073.1"/>
    <property type="molecule type" value="Genomic_DNA"/>
</dbReference>
<evidence type="ECO:0000259" key="1">
    <source>
        <dbReference type="Pfam" id="PF04909"/>
    </source>
</evidence>